<protein>
    <submittedName>
        <fullName evidence="3 4">Uncharacterized protein LOC111728946</fullName>
    </submittedName>
</protein>
<evidence type="ECO:0000313" key="2">
    <source>
        <dbReference type="Proteomes" id="UP000515202"/>
    </source>
</evidence>
<dbReference type="RefSeq" id="XP_023375636.1">
    <property type="nucleotide sequence ID" value="XM_023519868.1"/>
</dbReference>
<feature type="compositionally biased region" description="Low complexity" evidence="1">
    <location>
        <begin position="116"/>
        <end position="127"/>
    </location>
</feature>
<reference evidence="3 4" key="1">
    <citation type="submission" date="2025-04" db="UniProtKB">
        <authorList>
            <consortium name="RefSeq"/>
        </authorList>
    </citation>
    <scope>IDENTIFICATION</scope>
    <source>
        <tissue evidence="3 4">Kidney</tissue>
    </source>
</reference>
<dbReference type="Proteomes" id="UP000515202">
    <property type="component" value="Unplaced"/>
</dbReference>
<dbReference type="KEGG" id="pvp:111728946"/>
<keyword evidence="2" id="KW-1185">Reference proteome</keyword>
<dbReference type="RefSeq" id="XP_023375635.1">
    <property type="nucleotide sequence ID" value="XM_023519867.1"/>
</dbReference>
<organism evidence="2 3">
    <name type="scientific">Pteropus vampyrus</name>
    <name type="common">Large flying fox</name>
    <dbReference type="NCBI Taxonomy" id="132908"/>
    <lineage>
        <taxon>Eukaryota</taxon>
        <taxon>Metazoa</taxon>
        <taxon>Chordata</taxon>
        <taxon>Craniata</taxon>
        <taxon>Vertebrata</taxon>
        <taxon>Euteleostomi</taxon>
        <taxon>Mammalia</taxon>
        <taxon>Eutheria</taxon>
        <taxon>Laurasiatheria</taxon>
        <taxon>Chiroptera</taxon>
        <taxon>Yinpterochiroptera</taxon>
        <taxon>Pteropodoidea</taxon>
        <taxon>Pteropodidae</taxon>
        <taxon>Pteropodinae</taxon>
        <taxon>Pteropus</taxon>
    </lineage>
</organism>
<dbReference type="AlphaFoldDB" id="A0A6P6BKN8"/>
<sequence length="311" mass="32321">MPFWTSRGRTEAKGSTAFPYLADLLEPPVSAISNGTFHPESKQKVSGPPRCTCGRSGCAGGMVPQVTLRCFLEAQLFVGVKSLGPRPCILLMQQAVRTAPGTRVHAQAPRGAQRNAGPPRGRLGAAAVLWSGHGGRPAGPVHPGGGRFGQQGPASLVSPLGASARRSDVPDVLDRPAAPQMEVGVESGLCGVLGGQLCQAPGFAWGRSRGIASMVRWNPRGARSSLSPWGLGRMSQMRTGTEPHPGLKEPADAWSTPAAWSYKDLRDTWGAAQGPTPSTLASRAGEAEGTCSVCHHAAAPFVPASDFPVVS</sequence>
<feature type="region of interest" description="Disordered" evidence="1">
    <location>
        <begin position="101"/>
        <end position="167"/>
    </location>
</feature>
<evidence type="ECO:0000313" key="3">
    <source>
        <dbReference type="RefSeq" id="XP_023375635.1"/>
    </source>
</evidence>
<gene>
    <name evidence="3 4" type="primary">LOC111728946</name>
</gene>
<dbReference type="GeneID" id="111728946"/>
<proteinExistence type="predicted"/>
<evidence type="ECO:0000313" key="4">
    <source>
        <dbReference type="RefSeq" id="XP_023375636.1"/>
    </source>
</evidence>
<name>A0A6P6BKN8_PTEVA</name>
<evidence type="ECO:0000256" key="1">
    <source>
        <dbReference type="SAM" id="MobiDB-lite"/>
    </source>
</evidence>
<accession>A0A6P6BKN8</accession>
<feature type="compositionally biased region" description="Gly residues" evidence="1">
    <location>
        <begin position="132"/>
        <end position="149"/>
    </location>
</feature>